<feature type="compositionally biased region" description="Low complexity" evidence="1">
    <location>
        <begin position="86"/>
        <end position="101"/>
    </location>
</feature>
<dbReference type="EMBL" id="ML769644">
    <property type="protein sequence ID" value="KAE9390845.1"/>
    <property type="molecule type" value="Genomic_DNA"/>
</dbReference>
<keyword evidence="3" id="KW-1185">Reference proteome</keyword>
<organism evidence="2 3">
    <name type="scientific">Gymnopus androsaceus JB14</name>
    <dbReference type="NCBI Taxonomy" id="1447944"/>
    <lineage>
        <taxon>Eukaryota</taxon>
        <taxon>Fungi</taxon>
        <taxon>Dikarya</taxon>
        <taxon>Basidiomycota</taxon>
        <taxon>Agaricomycotina</taxon>
        <taxon>Agaricomycetes</taxon>
        <taxon>Agaricomycetidae</taxon>
        <taxon>Agaricales</taxon>
        <taxon>Marasmiineae</taxon>
        <taxon>Omphalotaceae</taxon>
        <taxon>Gymnopus</taxon>
    </lineage>
</organism>
<feature type="compositionally biased region" description="Polar residues" evidence="1">
    <location>
        <begin position="66"/>
        <end position="85"/>
    </location>
</feature>
<protein>
    <submittedName>
        <fullName evidence="2">Uncharacterized protein</fullName>
    </submittedName>
</protein>
<evidence type="ECO:0000256" key="1">
    <source>
        <dbReference type="SAM" id="MobiDB-lite"/>
    </source>
</evidence>
<dbReference type="AlphaFoldDB" id="A0A6A4H0G1"/>
<accession>A0A6A4H0G1</accession>
<reference evidence="2" key="1">
    <citation type="journal article" date="2019" name="Environ. Microbiol.">
        <title>Fungal ecological strategies reflected in gene transcription - a case study of two litter decomposers.</title>
        <authorList>
            <person name="Barbi F."/>
            <person name="Kohler A."/>
            <person name="Barry K."/>
            <person name="Baskaran P."/>
            <person name="Daum C."/>
            <person name="Fauchery L."/>
            <person name="Ihrmark K."/>
            <person name="Kuo A."/>
            <person name="LaButti K."/>
            <person name="Lipzen A."/>
            <person name="Morin E."/>
            <person name="Grigoriev I.V."/>
            <person name="Henrissat B."/>
            <person name="Lindahl B."/>
            <person name="Martin F."/>
        </authorList>
    </citation>
    <scope>NUCLEOTIDE SEQUENCE</scope>
    <source>
        <strain evidence="2">JB14</strain>
    </source>
</reference>
<dbReference type="Proteomes" id="UP000799118">
    <property type="component" value="Unassembled WGS sequence"/>
</dbReference>
<feature type="region of interest" description="Disordered" evidence="1">
    <location>
        <begin position="1"/>
        <end position="109"/>
    </location>
</feature>
<evidence type="ECO:0000313" key="3">
    <source>
        <dbReference type="Proteomes" id="UP000799118"/>
    </source>
</evidence>
<evidence type="ECO:0000313" key="2">
    <source>
        <dbReference type="EMBL" id="KAE9390845.1"/>
    </source>
</evidence>
<sequence>MPASALPSLTDISHAQPEPSMLNDAGDTGTHAQLALSKPASALPPSTDTNHAHPEPSMPTSALPPSDSTGNAHPAPSTNSASNAQLAPSTLASPLPPSNSTGNAQPVPSTNITGIAQLALSTLASPLPPSNSTGNAQLAPTCPMFVLLVNPLSASHLTAVSHPGFMFTPETSGEQQITSNPNFAMFADMMQPDIAHLWDNVLAAGYEPGLFFDNTGESSATEFSIARTDGVYLGGFNVTYGGNPDWVPNDADKDFSNVYMNMLAPESMSDLGQAQDLALSTPCPQAVSGEMNDLVIASHPHAPTLQLHLCCSQLIQKHMLRQ</sequence>
<name>A0A6A4H0G1_9AGAR</name>
<gene>
    <name evidence="2" type="ORF">BT96DRAFT_1001882</name>
</gene>
<proteinExistence type="predicted"/>